<dbReference type="GO" id="GO:0006783">
    <property type="term" value="P:heme biosynthetic process"/>
    <property type="evidence" value="ECO:0007669"/>
    <property type="project" value="UniProtKB-UniRule"/>
</dbReference>
<evidence type="ECO:0000256" key="7">
    <source>
        <dbReference type="HAMAP-Rule" id="MF_00323"/>
    </source>
</evidence>
<dbReference type="EC" id="4.98.1.1" evidence="7"/>
<dbReference type="NCBIfam" id="TIGR00109">
    <property type="entry name" value="hemH"/>
    <property type="match status" value="1"/>
</dbReference>
<dbReference type="Proteomes" id="UP000779809">
    <property type="component" value="Unassembled WGS sequence"/>
</dbReference>
<dbReference type="PANTHER" id="PTHR11108:SF1">
    <property type="entry name" value="FERROCHELATASE, MITOCHONDRIAL"/>
    <property type="match status" value="1"/>
</dbReference>
<comment type="function">
    <text evidence="7">Catalyzes the ferrous insertion into protoporphyrin IX.</text>
</comment>
<dbReference type="InterPro" id="IPR033644">
    <property type="entry name" value="Ferrochelatase_C"/>
</dbReference>
<dbReference type="AlphaFoldDB" id="A0A932EQB0"/>
<evidence type="ECO:0000256" key="6">
    <source>
        <dbReference type="ARBA" id="ARBA00024536"/>
    </source>
</evidence>
<keyword evidence="5 7" id="KW-0627">Porphyrin biosynthesis</keyword>
<sequence length="316" mass="34223">MTPAKEKVAVLLLAHGSPDKPEDVPEFLQAVTSGRPLPEAAVQEIAHRYGLIGASPLTRLTLRQGELLSQELGLPVYVGMRNWKPWINGEAGVRAQMQRDGITRAVVICLAPQNSRTSVGLYRKALLGESGAPFAVDFIESWHDEPQLIAAFAERLSAALAKAKSDHGAAPPVLFTAHSVPERTLLPQGGLAGDPYADQAKHTAELVARAAGLMDGTWWFAFQSQGMSGGPWLGPTVEDTILGLKELGNDAVLMQPIGFVCDHVEVLYDIDIAFRQFAKQHGMELWRADSLNDSPRFIRALAEVAKTKLSQPVPAK</sequence>
<comment type="caution">
    <text evidence="9">The sequence shown here is derived from an EMBL/GenBank/DDBJ whole genome shotgun (WGS) entry which is preliminary data.</text>
</comment>
<gene>
    <name evidence="7 9" type="primary">hemH</name>
    <name evidence="9" type="ORF">HYX28_09720</name>
</gene>
<evidence type="ECO:0000256" key="8">
    <source>
        <dbReference type="RuleBase" id="RU004185"/>
    </source>
</evidence>
<dbReference type="GO" id="GO:0005737">
    <property type="term" value="C:cytoplasm"/>
    <property type="evidence" value="ECO:0007669"/>
    <property type="project" value="UniProtKB-SubCell"/>
</dbReference>
<evidence type="ECO:0000313" key="10">
    <source>
        <dbReference type="Proteomes" id="UP000779809"/>
    </source>
</evidence>
<organism evidence="9 10">
    <name type="scientific">Candidatus Korobacter versatilis</name>
    <dbReference type="NCBI Taxonomy" id="658062"/>
    <lineage>
        <taxon>Bacteria</taxon>
        <taxon>Pseudomonadati</taxon>
        <taxon>Acidobacteriota</taxon>
        <taxon>Terriglobia</taxon>
        <taxon>Terriglobales</taxon>
        <taxon>Candidatus Korobacteraceae</taxon>
        <taxon>Candidatus Korobacter</taxon>
    </lineage>
</organism>
<evidence type="ECO:0000256" key="3">
    <source>
        <dbReference type="ARBA" id="ARBA00023133"/>
    </source>
</evidence>
<dbReference type="GO" id="GO:0004325">
    <property type="term" value="F:ferrochelatase activity"/>
    <property type="evidence" value="ECO:0007669"/>
    <property type="project" value="UniProtKB-UniRule"/>
</dbReference>
<dbReference type="Pfam" id="PF00762">
    <property type="entry name" value="Ferrochelatase"/>
    <property type="match status" value="1"/>
</dbReference>
<accession>A0A932EQB0</accession>
<evidence type="ECO:0000256" key="1">
    <source>
        <dbReference type="ARBA" id="ARBA00007718"/>
    </source>
</evidence>
<feature type="binding site" evidence="7">
    <location>
        <position position="265"/>
    </location>
    <ligand>
        <name>Fe(2+)</name>
        <dbReference type="ChEBI" id="CHEBI:29033"/>
    </ligand>
</feature>
<feature type="binding site" evidence="7">
    <location>
        <position position="178"/>
    </location>
    <ligand>
        <name>Fe(2+)</name>
        <dbReference type="ChEBI" id="CHEBI:29033"/>
    </ligand>
</feature>
<dbReference type="CDD" id="cd03411">
    <property type="entry name" value="Ferrochelatase_N"/>
    <property type="match status" value="1"/>
</dbReference>
<keyword evidence="4 7" id="KW-0456">Lyase</keyword>
<reference evidence="9" key="1">
    <citation type="submission" date="2020-07" db="EMBL/GenBank/DDBJ databases">
        <title>Huge and variable diversity of episymbiotic CPR bacteria and DPANN archaea in groundwater ecosystems.</title>
        <authorList>
            <person name="He C.Y."/>
            <person name="Keren R."/>
            <person name="Whittaker M."/>
            <person name="Farag I.F."/>
            <person name="Doudna J."/>
            <person name="Cate J.H.D."/>
            <person name="Banfield J.F."/>
        </authorList>
    </citation>
    <scope>NUCLEOTIDE SEQUENCE</scope>
    <source>
        <strain evidence="9">NC_groundwater_580_Pr5_B-0.1um_64_19</strain>
    </source>
</reference>
<comment type="catalytic activity">
    <reaction evidence="6">
        <text>Fe-coproporphyrin III + 2 H(+) = coproporphyrin III + Fe(2+)</text>
        <dbReference type="Rhea" id="RHEA:49572"/>
        <dbReference type="ChEBI" id="CHEBI:15378"/>
        <dbReference type="ChEBI" id="CHEBI:29033"/>
        <dbReference type="ChEBI" id="CHEBI:68438"/>
        <dbReference type="ChEBI" id="CHEBI:131725"/>
        <dbReference type="EC" id="4.99.1.9"/>
    </reaction>
    <physiologicalReaction direction="right-to-left" evidence="6">
        <dbReference type="Rhea" id="RHEA:49574"/>
    </physiologicalReaction>
</comment>
<protein>
    <recommendedName>
        <fullName evidence="7">Ferrochelatase</fullName>
        <ecNumber evidence="7">4.98.1.1</ecNumber>
    </recommendedName>
    <alternativeName>
        <fullName evidence="7">Heme synthase</fullName>
    </alternativeName>
    <alternativeName>
        <fullName evidence="7">Protoheme ferro-lyase</fullName>
    </alternativeName>
</protein>
<dbReference type="HAMAP" id="MF_00323">
    <property type="entry name" value="Ferrochelatase"/>
    <property type="match status" value="1"/>
</dbReference>
<dbReference type="GO" id="GO:0046872">
    <property type="term" value="F:metal ion binding"/>
    <property type="evidence" value="ECO:0007669"/>
    <property type="project" value="UniProtKB-KW"/>
</dbReference>
<keyword evidence="7" id="KW-0479">Metal-binding</keyword>
<evidence type="ECO:0000256" key="5">
    <source>
        <dbReference type="ARBA" id="ARBA00023244"/>
    </source>
</evidence>
<name>A0A932EQB0_9BACT</name>
<evidence type="ECO:0000313" key="9">
    <source>
        <dbReference type="EMBL" id="MBI2679047.1"/>
    </source>
</evidence>
<comment type="pathway">
    <text evidence="7">Porphyrin-containing compound metabolism; protoheme biosynthesis; protoheme from protoporphyrin-IX: step 1/1.</text>
</comment>
<dbReference type="SUPFAM" id="SSF53800">
    <property type="entry name" value="Chelatase"/>
    <property type="match status" value="1"/>
</dbReference>
<dbReference type="InterPro" id="IPR001015">
    <property type="entry name" value="Ferrochelatase"/>
</dbReference>
<dbReference type="PANTHER" id="PTHR11108">
    <property type="entry name" value="FERROCHELATASE"/>
    <property type="match status" value="1"/>
</dbReference>
<keyword evidence="3 7" id="KW-0350">Heme biosynthesis</keyword>
<evidence type="ECO:0000256" key="2">
    <source>
        <dbReference type="ARBA" id="ARBA00023004"/>
    </source>
</evidence>
<comment type="catalytic activity">
    <reaction evidence="7">
        <text>heme b + 2 H(+) = protoporphyrin IX + Fe(2+)</text>
        <dbReference type="Rhea" id="RHEA:22584"/>
        <dbReference type="ChEBI" id="CHEBI:15378"/>
        <dbReference type="ChEBI" id="CHEBI:29033"/>
        <dbReference type="ChEBI" id="CHEBI:57306"/>
        <dbReference type="ChEBI" id="CHEBI:60344"/>
        <dbReference type="EC" id="4.98.1.1"/>
    </reaction>
</comment>
<proteinExistence type="inferred from homology"/>
<dbReference type="Gene3D" id="3.40.50.1400">
    <property type="match status" value="2"/>
</dbReference>
<keyword evidence="7" id="KW-0963">Cytoplasm</keyword>
<dbReference type="CDD" id="cd00419">
    <property type="entry name" value="Ferrochelatase_C"/>
    <property type="match status" value="1"/>
</dbReference>
<evidence type="ECO:0000256" key="4">
    <source>
        <dbReference type="ARBA" id="ARBA00023239"/>
    </source>
</evidence>
<keyword evidence="2 7" id="KW-0408">Iron</keyword>
<dbReference type="EMBL" id="JACPNR010000011">
    <property type="protein sequence ID" value="MBI2679047.1"/>
    <property type="molecule type" value="Genomic_DNA"/>
</dbReference>
<comment type="similarity">
    <text evidence="1 7 8">Belongs to the ferrochelatase family.</text>
</comment>
<comment type="subcellular location">
    <subcellularLocation>
        <location evidence="7">Cytoplasm</location>
    </subcellularLocation>
</comment>
<dbReference type="InterPro" id="IPR033659">
    <property type="entry name" value="Ferrochelatase_N"/>
</dbReference>